<dbReference type="InterPro" id="IPR027473">
    <property type="entry name" value="L-asparaginase_C"/>
</dbReference>
<comment type="catalytic activity">
    <reaction evidence="5 8">
        <text>L-glutamyl-tRNA(Gln) + L-glutamine + ATP + H2O = L-glutaminyl-tRNA(Gln) + L-glutamate + ADP + phosphate + H(+)</text>
        <dbReference type="Rhea" id="RHEA:17521"/>
        <dbReference type="Rhea" id="RHEA-COMP:9681"/>
        <dbReference type="Rhea" id="RHEA-COMP:9684"/>
        <dbReference type="ChEBI" id="CHEBI:15377"/>
        <dbReference type="ChEBI" id="CHEBI:15378"/>
        <dbReference type="ChEBI" id="CHEBI:29985"/>
        <dbReference type="ChEBI" id="CHEBI:30616"/>
        <dbReference type="ChEBI" id="CHEBI:43474"/>
        <dbReference type="ChEBI" id="CHEBI:58359"/>
        <dbReference type="ChEBI" id="CHEBI:78520"/>
        <dbReference type="ChEBI" id="CHEBI:78521"/>
        <dbReference type="ChEBI" id="CHEBI:456216"/>
    </reaction>
</comment>
<dbReference type="InterPro" id="IPR036152">
    <property type="entry name" value="Asp/glu_Ase-like_sf"/>
</dbReference>
<evidence type="ECO:0000256" key="8">
    <source>
        <dbReference type="RuleBase" id="RU004457"/>
    </source>
</evidence>
<dbReference type="SMART" id="SM00870">
    <property type="entry name" value="Asparaginase"/>
    <property type="match status" value="1"/>
</dbReference>
<dbReference type="SFLD" id="SFLDS00057">
    <property type="entry name" value="Glutaminase/Asparaginase"/>
    <property type="match status" value="1"/>
</dbReference>
<dbReference type="InterPro" id="IPR006034">
    <property type="entry name" value="Asparaginase/glutaminase-like"/>
</dbReference>
<comment type="subunit">
    <text evidence="5 8">Heterodimer of GatD and GatE.</text>
</comment>
<feature type="active site" evidence="5 6">
    <location>
        <position position="95"/>
    </location>
</feature>
<feature type="domain" description="L-asparaginase N-terminal" evidence="10">
    <location>
        <begin position="87"/>
        <end position="279"/>
    </location>
</feature>
<dbReference type="GO" id="GO:0005524">
    <property type="term" value="F:ATP binding"/>
    <property type="evidence" value="ECO:0007669"/>
    <property type="project" value="UniProtKB-KW"/>
</dbReference>
<dbReference type="Proteomes" id="UP001595921">
    <property type="component" value="Unassembled WGS sequence"/>
</dbReference>
<organism evidence="13 14">
    <name type="scientific">Halobium salinum</name>
    <dbReference type="NCBI Taxonomy" id="1364940"/>
    <lineage>
        <taxon>Archaea</taxon>
        <taxon>Methanobacteriati</taxon>
        <taxon>Methanobacteriota</taxon>
        <taxon>Stenosarchaea group</taxon>
        <taxon>Halobacteria</taxon>
        <taxon>Halobacteriales</taxon>
        <taxon>Haloferacaceae</taxon>
        <taxon>Halobium</taxon>
    </lineage>
</organism>
<dbReference type="PROSITE" id="PS51732">
    <property type="entry name" value="ASN_GLN_ASE_3"/>
    <property type="match status" value="1"/>
</dbReference>
<keyword evidence="14" id="KW-1185">Reference proteome</keyword>
<feature type="active site" evidence="5">
    <location>
        <position position="248"/>
    </location>
</feature>
<keyword evidence="3 5" id="KW-0067">ATP-binding</keyword>
<evidence type="ECO:0000256" key="1">
    <source>
        <dbReference type="ARBA" id="ARBA00022598"/>
    </source>
</evidence>
<dbReference type="GO" id="GO:0006412">
    <property type="term" value="P:translation"/>
    <property type="evidence" value="ECO:0007669"/>
    <property type="project" value="UniProtKB-UniRule"/>
</dbReference>
<evidence type="ECO:0000256" key="5">
    <source>
        <dbReference type="HAMAP-Rule" id="MF_00586"/>
    </source>
</evidence>
<feature type="domain" description="Asparaginase/glutaminase C-terminal" evidence="11">
    <location>
        <begin position="298"/>
        <end position="404"/>
    </location>
</feature>
<accession>A0ABD5PA36</accession>
<evidence type="ECO:0000256" key="4">
    <source>
        <dbReference type="ARBA" id="ARBA00022917"/>
    </source>
</evidence>
<dbReference type="SUPFAM" id="SSF141300">
    <property type="entry name" value="GatD N-terminal domain-like"/>
    <property type="match status" value="1"/>
</dbReference>
<dbReference type="RefSeq" id="WP_267622178.1">
    <property type="nucleotide sequence ID" value="NZ_JAODIW010000006.1"/>
</dbReference>
<evidence type="ECO:0000259" key="10">
    <source>
        <dbReference type="Pfam" id="PF00710"/>
    </source>
</evidence>
<evidence type="ECO:0000313" key="13">
    <source>
        <dbReference type="EMBL" id="MFC4357518.1"/>
    </source>
</evidence>
<evidence type="ECO:0000259" key="11">
    <source>
        <dbReference type="Pfam" id="PF17763"/>
    </source>
</evidence>
<comment type="function">
    <text evidence="5 8">Allows the formation of correctly charged Gln-tRNA(Gln) through the transamidation of misacylated Glu-tRNA(Gln) in organisms which lack glutaminyl-tRNA synthetase. The reaction takes place in the presence of glutamine and ATP through an activated gamma-phospho-Glu-tRNA(Gln). The GatDE system is specific for glutamate and does not act on aspartate.</text>
</comment>
<keyword evidence="2 5" id="KW-0547">Nucleotide-binding</keyword>
<dbReference type="GO" id="GO:0004067">
    <property type="term" value="F:asparaginase activity"/>
    <property type="evidence" value="ECO:0007669"/>
    <property type="project" value="UniProtKB-UniRule"/>
</dbReference>
<proteinExistence type="inferred from homology"/>
<dbReference type="InterPro" id="IPR037222">
    <property type="entry name" value="GatD_N_sf"/>
</dbReference>
<feature type="region of interest" description="Disordered" evidence="9">
    <location>
        <begin position="1"/>
        <end position="22"/>
    </location>
</feature>
<protein>
    <recommendedName>
        <fullName evidence="5 8">Glutamyl-tRNA(Gln) amidotransferase subunit D</fullName>
        <shortName evidence="5">Glu-ADT subunit D</shortName>
        <ecNumber evidence="5 8">6.3.5.-</ecNumber>
    </recommendedName>
</protein>
<dbReference type="Pfam" id="PF17763">
    <property type="entry name" value="Asparaginase_C"/>
    <property type="match status" value="1"/>
</dbReference>
<evidence type="ECO:0000259" key="12">
    <source>
        <dbReference type="Pfam" id="PF18195"/>
    </source>
</evidence>
<dbReference type="InterPro" id="IPR006033">
    <property type="entry name" value="AsnA_fam"/>
</dbReference>
<keyword evidence="4 5" id="KW-0648">Protein biosynthesis</keyword>
<evidence type="ECO:0000256" key="9">
    <source>
        <dbReference type="SAM" id="MobiDB-lite"/>
    </source>
</evidence>
<dbReference type="NCBIfam" id="TIGR02153">
    <property type="entry name" value="gatD_arch"/>
    <property type="match status" value="1"/>
</dbReference>
<dbReference type="Gene3D" id="2.30.30.520">
    <property type="match status" value="1"/>
</dbReference>
<evidence type="ECO:0000256" key="6">
    <source>
        <dbReference type="PROSITE-ProRule" id="PRU10099"/>
    </source>
</evidence>
<keyword evidence="1 5" id="KW-0436">Ligase</keyword>
<dbReference type="PROSITE" id="PS00917">
    <property type="entry name" value="ASN_GLN_ASE_2"/>
    <property type="match status" value="1"/>
</dbReference>
<dbReference type="InterPro" id="IPR040919">
    <property type="entry name" value="Asparaginase_C"/>
</dbReference>
<feature type="region of interest" description="Disordered" evidence="9">
    <location>
        <begin position="58"/>
        <end position="77"/>
    </location>
</feature>
<dbReference type="InterPro" id="IPR027475">
    <property type="entry name" value="Asparaginase/glutaminase_AS2"/>
</dbReference>
<dbReference type="SUPFAM" id="SSF53774">
    <property type="entry name" value="Glutaminase/Asparaginase"/>
    <property type="match status" value="1"/>
</dbReference>
<reference evidence="13 14" key="1">
    <citation type="journal article" date="2019" name="Int. J. Syst. Evol. Microbiol.">
        <title>The Global Catalogue of Microorganisms (GCM) 10K type strain sequencing project: providing services to taxonomists for standard genome sequencing and annotation.</title>
        <authorList>
            <consortium name="The Broad Institute Genomics Platform"/>
            <consortium name="The Broad Institute Genome Sequencing Center for Infectious Disease"/>
            <person name="Wu L."/>
            <person name="Ma J."/>
        </authorList>
    </citation>
    <scope>NUCLEOTIDE SEQUENCE [LARGE SCALE GENOMIC DNA]</scope>
    <source>
        <strain evidence="13 14">CGMCC 1.12553</strain>
    </source>
</reference>
<dbReference type="PANTHER" id="PTHR11707:SF28">
    <property type="entry name" value="60 KDA LYSOPHOSPHOLIPASE"/>
    <property type="match status" value="1"/>
</dbReference>
<gene>
    <name evidence="5 13" type="primary">gatD</name>
    <name evidence="13" type="ORF">ACFO0N_06080</name>
</gene>
<evidence type="ECO:0000256" key="3">
    <source>
        <dbReference type="ARBA" id="ARBA00022840"/>
    </source>
</evidence>
<dbReference type="AlphaFoldDB" id="A0ABD5PA36"/>
<dbReference type="HAMAP" id="MF_00586">
    <property type="entry name" value="GatD"/>
    <property type="match status" value="1"/>
</dbReference>
<dbReference type="Pfam" id="PF18195">
    <property type="entry name" value="GatD_N"/>
    <property type="match status" value="1"/>
</dbReference>
<dbReference type="CDD" id="cd08962">
    <property type="entry name" value="GatD"/>
    <property type="match status" value="1"/>
</dbReference>
<dbReference type="GO" id="GO:0050567">
    <property type="term" value="F:glutaminyl-tRNA synthase (glutamine-hydrolyzing) activity"/>
    <property type="evidence" value="ECO:0007669"/>
    <property type="project" value="UniProtKB-UniRule"/>
</dbReference>
<feature type="active site" evidence="5 7">
    <location>
        <position position="171"/>
    </location>
</feature>
<comment type="similarity">
    <text evidence="5 8">Belongs to the asparaginase 1 family. GatD subfamily.</text>
</comment>
<dbReference type="Gene3D" id="3.40.50.40">
    <property type="match status" value="1"/>
</dbReference>
<feature type="active site" evidence="5">
    <location>
        <position position="172"/>
    </location>
</feature>
<evidence type="ECO:0000256" key="2">
    <source>
        <dbReference type="ARBA" id="ARBA00022741"/>
    </source>
</evidence>
<dbReference type="InterPro" id="IPR011878">
    <property type="entry name" value="GatD"/>
</dbReference>
<dbReference type="PROSITE" id="PS00144">
    <property type="entry name" value="ASN_GLN_ASE_1"/>
    <property type="match status" value="1"/>
</dbReference>
<comment type="caution">
    <text evidence="13">The sequence shown here is derived from an EMBL/GenBank/DDBJ whole genome shotgun (WGS) entry which is preliminary data.</text>
</comment>
<dbReference type="InterPro" id="IPR040918">
    <property type="entry name" value="GatD_N"/>
</dbReference>
<dbReference type="NCBIfam" id="NF003217">
    <property type="entry name" value="PRK04183.1"/>
    <property type="match status" value="1"/>
</dbReference>
<dbReference type="PIRSF" id="PIRSF500175">
    <property type="entry name" value="Glu_ADT_D"/>
    <property type="match status" value="1"/>
</dbReference>
<feature type="compositionally biased region" description="Basic and acidic residues" evidence="9">
    <location>
        <begin position="1"/>
        <end position="11"/>
    </location>
</feature>
<dbReference type="EC" id="6.3.5.-" evidence="5 8"/>
<dbReference type="EMBL" id="JBHSDS010000003">
    <property type="protein sequence ID" value="MFC4357518.1"/>
    <property type="molecule type" value="Genomic_DNA"/>
</dbReference>
<dbReference type="InterPro" id="IPR027474">
    <property type="entry name" value="L-asparaginase_N"/>
</dbReference>
<evidence type="ECO:0000256" key="7">
    <source>
        <dbReference type="PROSITE-ProRule" id="PRU10100"/>
    </source>
</evidence>
<dbReference type="PRINTS" id="PR00139">
    <property type="entry name" value="ASNGLNASE"/>
</dbReference>
<dbReference type="NCBIfam" id="TIGR00519">
    <property type="entry name" value="asnASE_I"/>
    <property type="match status" value="1"/>
</dbReference>
<dbReference type="PIRSF" id="PIRSF001220">
    <property type="entry name" value="L-ASNase_gatD"/>
    <property type="match status" value="1"/>
</dbReference>
<dbReference type="Pfam" id="PF00710">
    <property type="entry name" value="Asparaginase"/>
    <property type="match status" value="1"/>
</dbReference>
<evidence type="ECO:0000313" key="14">
    <source>
        <dbReference type="Proteomes" id="UP001595921"/>
    </source>
</evidence>
<dbReference type="InterPro" id="IPR020827">
    <property type="entry name" value="Asparaginase/glutaminase_AS1"/>
</dbReference>
<dbReference type="Gene3D" id="3.40.50.1170">
    <property type="entry name" value="L-asparaginase, N-terminal domain"/>
    <property type="match status" value="1"/>
</dbReference>
<dbReference type="PANTHER" id="PTHR11707">
    <property type="entry name" value="L-ASPARAGINASE"/>
    <property type="match status" value="1"/>
</dbReference>
<name>A0ABD5PA36_9EURY</name>
<feature type="domain" description="GatD N-terminal" evidence="12">
    <location>
        <begin position="1"/>
        <end position="51"/>
    </location>
</feature>
<dbReference type="InterPro" id="IPR037152">
    <property type="entry name" value="L-asparaginase_N_sf"/>
</dbReference>
<sequence length="422" mass="45052">MNPGDRVRVERAGVTNEGVLMPSSTPEHLVLKLEGGYNVGIDRDDADVEVLESDVYEVGEADDGSGEDDDGDESASAVEFDDDLPTVALISTGGTIASTVDYRTGAVTAQFDAEDVLRAVPDLAGRANYRGRVVANILSENMEPSIWQELAEAVHEEIENGADGVVVMHGTDTMQYSASALAFMLDTPVPVVFTGSQRSADRPSSDNVMNAVCAVEAAKADCAEVLVCMHGSESDDACALHRGTRVRKNHTSRRDAFETVGARPLGEVDYESETVSFRREYRERGEADLAVAPALAGDVELVKFTPGMDPAAWEYLDGKDGVVVEGTGLGHVHTDLVPRIGELVDDGTTVAMTSQCLEGRVCDRVYDTGRDLLDAGVVEAGDTLPGTAKVKLMWALANLDDPAEAMGRSLAGELQEQSRPWT</sequence>